<dbReference type="PANTHER" id="PTHR45707:SF50">
    <property type="entry name" value="VESICLE-ASSOCIATED PROTEIN 1-1"/>
    <property type="match status" value="1"/>
</dbReference>
<dbReference type="STRING" id="888268.A0A1E5WA41"/>
<name>A0A1E5WA41_9POAL</name>
<gene>
    <name evidence="1" type="ORF">BAE44_0004708</name>
</gene>
<evidence type="ECO:0000313" key="2">
    <source>
        <dbReference type="Proteomes" id="UP000095767"/>
    </source>
</evidence>
<evidence type="ECO:0008006" key="3">
    <source>
        <dbReference type="Google" id="ProtNLM"/>
    </source>
</evidence>
<protein>
    <recommendedName>
        <fullName evidence="3">Protein kinase domain-containing protein</fullName>
    </recommendedName>
</protein>
<dbReference type="OrthoDB" id="686240at2759"/>
<sequence length="113" mass="13364">LFWYCFNAEYHFNTDHQGVLGERNVAVKRIYVNLEKIDIDDKLYDREFNNLWKINHENVVRFLGFCSNTCKKSIEKDGSMILADVRERLFCFVYISSGSLDKYITGTILLHLM</sequence>
<organism evidence="1 2">
    <name type="scientific">Dichanthelium oligosanthes</name>
    <dbReference type="NCBI Taxonomy" id="888268"/>
    <lineage>
        <taxon>Eukaryota</taxon>
        <taxon>Viridiplantae</taxon>
        <taxon>Streptophyta</taxon>
        <taxon>Embryophyta</taxon>
        <taxon>Tracheophyta</taxon>
        <taxon>Spermatophyta</taxon>
        <taxon>Magnoliopsida</taxon>
        <taxon>Liliopsida</taxon>
        <taxon>Poales</taxon>
        <taxon>Poaceae</taxon>
        <taxon>PACMAD clade</taxon>
        <taxon>Panicoideae</taxon>
        <taxon>Panicodae</taxon>
        <taxon>Paniceae</taxon>
        <taxon>Dichantheliinae</taxon>
        <taxon>Dichanthelium</taxon>
    </lineage>
</organism>
<proteinExistence type="predicted"/>
<reference evidence="1 2" key="1">
    <citation type="submission" date="2016-09" db="EMBL/GenBank/DDBJ databases">
        <title>The draft genome of Dichanthelium oligosanthes: A C3 panicoid grass species.</title>
        <authorList>
            <person name="Studer A.J."/>
            <person name="Schnable J.C."/>
            <person name="Brutnell T.P."/>
        </authorList>
    </citation>
    <scope>NUCLEOTIDE SEQUENCE [LARGE SCALE GENOMIC DNA]</scope>
    <source>
        <strain evidence="2">cv. Kellogg 1175</strain>
        <tissue evidence="1">Leaf</tissue>
    </source>
</reference>
<dbReference type="Gene3D" id="1.10.510.10">
    <property type="entry name" value="Transferase(Phosphotransferase) domain 1"/>
    <property type="match status" value="1"/>
</dbReference>
<dbReference type="InterPro" id="IPR011009">
    <property type="entry name" value="Kinase-like_dom_sf"/>
</dbReference>
<comment type="caution">
    <text evidence="1">The sequence shown here is derived from an EMBL/GenBank/DDBJ whole genome shotgun (WGS) entry which is preliminary data.</text>
</comment>
<dbReference type="SUPFAM" id="SSF56112">
    <property type="entry name" value="Protein kinase-like (PK-like)"/>
    <property type="match status" value="1"/>
</dbReference>
<dbReference type="EMBL" id="LWDX02015822">
    <property type="protein sequence ID" value="OEL34271.1"/>
    <property type="molecule type" value="Genomic_DNA"/>
</dbReference>
<feature type="non-terminal residue" evidence="1">
    <location>
        <position position="1"/>
    </location>
</feature>
<evidence type="ECO:0000313" key="1">
    <source>
        <dbReference type="EMBL" id="OEL34271.1"/>
    </source>
</evidence>
<dbReference type="Proteomes" id="UP000095767">
    <property type="component" value="Unassembled WGS sequence"/>
</dbReference>
<accession>A0A1E5WA41</accession>
<dbReference type="AlphaFoldDB" id="A0A1E5WA41"/>
<dbReference type="PANTHER" id="PTHR45707">
    <property type="entry name" value="C2 CALCIUM/LIPID-BINDING PLANT PHOSPHORIBOSYLTRANSFERASE FAMILY PROTEIN"/>
    <property type="match status" value="1"/>
</dbReference>
<keyword evidence="2" id="KW-1185">Reference proteome</keyword>